<dbReference type="EMBL" id="JAZDWU010000009">
    <property type="protein sequence ID" value="KAK9991714.1"/>
    <property type="molecule type" value="Genomic_DNA"/>
</dbReference>
<dbReference type="Gene3D" id="3.90.70.10">
    <property type="entry name" value="Cysteine proteinases"/>
    <property type="match status" value="1"/>
</dbReference>
<dbReference type="SUPFAM" id="SSF54001">
    <property type="entry name" value="Cysteine proteinases"/>
    <property type="match status" value="1"/>
</dbReference>
<reference evidence="3 4" key="1">
    <citation type="submission" date="2024-01" db="EMBL/GenBank/DDBJ databases">
        <title>A telomere-to-telomere, gap-free genome of sweet tea (Lithocarpus litseifolius).</title>
        <authorList>
            <person name="Zhou J."/>
        </authorList>
    </citation>
    <scope>NUCLEOTIDE SEQUENCE [LARGE SCALE GENOMIC DNA]</scope>
    <source>
        <strain evidence="3">Zhou-2022a</strain>
        <tissue evidence="3">Leaf</tissue>
    </source>
</reference>
<evidence type="ECO:0000313" key="4">
    <source>
        <dbReference type="Proteomes" id="UP001459277"/>
    </source>
</evidence>
<feature type="signal peptide" evidence="1">
    <location>
        <begin position="1"/>
        <end position="22"/>
    </location>
</feature>
<dbReference type="InterPro" id="IPR038765">
    <property type="entry name" value="Papain-like_cys_pep_sf"/>
</dbReference>
<dbReference type="SMART" id="SM00848">
    <property type="entry name" value="Inhibitor_I29"/>
    <property type="match status" value="1"/>
</dbReference>
<dbReference type="AlphaFoldDB" id="A0AAW2C409"/>
<dbReference type="Proteomes" id="UP001459277">
    <property type="component" value="Unassembled WGS sequence"/>
</dbReference>
<evidence type="ECO:0000256" key="1">
    <source>
        <dbReference type="SAM" id="SignalP"/>
    </source>
</evidence>
<evidence type="ECO:0000259" key="2">
    <source>
        <dbReference type="SMART" id="SM00848"/>
    </source>
</evidence>
<name>A0AAW2C409_9ROSI</name>
<feature type="chain" id="PRO_5043766455" description="Cathepsin propeptide inhibitor domain-containing protein" evidence="1">
    <location>
        <begin position="23"/>
        <end position="168"/>
    </location>
</feature>
<keyword evidence="4" id="KW-1185">Reference proteome</keyword>
<keyword evidence="1" id="KW-0732">Signal</keyword>
<dbReference type="Pfam" id="PF08246">
    <property type="entry name" value="Inhibitor_I29"/>
    <property type="match status" value="1"/>
</dbReference>
<protein>
    <recommendedName>
        <fullName evidence="2">Cathepsin propeptide inhibitor domain-containing protein</fullName>
    </recommendedName>
</protein>
<gene>
    <name evidence="3" type="ORF">SO802_026699</name>
</gene>
<comment type="caution">
    <text evidence="3">The sequence shown here is derived from an EMBL/GenBank/DDBJ whole genome shotgun (WGS) entry which is preliminary data.</text>
</comment>
<feature type="domain" description="Cathepsin propeptide inhibitor" evidence="2">
    <location>
        <begin position="58"/>
        <end position="114"/>
    </location>
</feature>
<organism evidence="3 4">
    <name type="scientific">Lithocarpus litseifolius</name>
    <dbReference type="NCBI Taxonomy" id="425828"/>
    <lineage>
        <taxon>Eukaryota</taxon>
        <taxon>Viridiplantae</taxon>
        <taxon>Streptophyta</taxon>
        <taxon>Embryophyta</taxon>
        <taxon>Tracheophyta</taxon>
        <taxon>Spermatophyta</taxon>
        <taxon>Magnoliopsida</taxon>
        <taxon>eudicotyledons</taxon>
        <taxon>Gunneridae</taxon>
        <taxon>Pentapetalae</taxon>
        <taxon>rosids</taxon>
        <taxon>fabids</taxon>
        <taxon>Fagales</taxon>
        <taxon>Fagaceae</taxon>
        <taxon>Lithocarpus</taxon>
    </lineage>
</organism>
<sequence length="168" mass="18987">MDRSFLFSLFLLFSVVAYTISADEINGGGVGGGDDLLIKKVVSSDSDDDLLLHAEQHFSSFKARSGKSYGSEEEHDYRFGVFKANLRRAKVYQKLDPSAEHDVTKFSNLTPAEFQRNFLKLKRLRLPFDAQKAPILPTNDLSTNFDWREYGVVTGVKDQVQDFAKLIN</sequence>
<accession>A0AAW2C409</accession>
<dbReference type="InterPro" id="IPR013201">
    <property type="entry name" value="Prot_inhib_I29"/>
</dbReference>
<proteinExistence type="predicted"/>
<evidence type="ECO:0000313" key="3">
    <source>
        <dbReference type="EMBL" id="KAK9991714.1"/>
    </source>
</evidence>